<comment type="function">
    <text evidence="7 10">Catalyzes the aldol cleavage of 4-hydroxy-4-methyl-2-oxoglutarate (HMG) into 2 molecules of pyruvate. Also contains a secondary oxaloacetate (OAA) decarboxylase activity due to the common pyruvate enolate transition state formed following C-C bond cleavage in the retro-aldol and decarboxylation reactions.</text>
</comment>
<dbReference type="SUPFAM" id="SSF89562">
    <property type="entry name" value="RraA-like"/>
    <property type="match status" value="1"/>
</dbReference>
<dbReference type="PANTHER" id="PTHR33254">
    <property type="entry name" value="4-HYDROXY-4-METHYL-2-OXOGLUTARATE ALDOLASE 3-RELATED"/>
    <property type="match status" value="1"/>
</dbReference>
<gene>
    <name evidence="11" type="primary">rraA</name>
    <name evidence="11" type="ORF">EET67_17045</name>
</gene>
<keyword evidence="12" id="KW-1185">Reference proteome</keyword>
<keyword evidence="6 10" id="KW-0456">Lyase</keyword>
<dbReference type="InterPro" id="IPR010203">
    <property type="entry name" value="RraA"/>
</dbReference>
<feature type="binding site" evidence="9">
    <location>
        <position position="97"/>
    </location>
    <ligand>
        <name>substrate</name>
    </ligand>
</feature>
<dbReference type="InterPro" id="IPR036704">
    <property type="entry name" value="RraA/RraA-like_sf"/>
</dbReference>
<evidence type="ECO:0000256" key="7">
    <source>
        <dbReference type="ARBA" id="ARBA00025046"/>
    </source>
</evidence>
<evidence type="ECO:0000256" key="8">
    <source>
        <dbReference type="ARBA" id="ARBA00047973"/>
    </source>
</evidence>
<dbReference type="EC" id="4.1.1.112" evidence="10"/>
<evidence type="ECO:0000313" key="12">
    <source>
        <dbReference type="Proteomes" id="UP000281647"/>
    </source>
</evidence>
<evidence type="ECO:0000256" key="10">
    <source>
        <dbReference type="RuleBase" id="RU004338"/>
    </source>
</evidence>
<dbReference type="GO" id="GO:0008428">
    <property type="term" value="F:ribonuclease inhibitor activity"/>
    <property type="evidence" value="ECO:0007669"/>
    <property type="project" value="InterPro"/>
</dbReference>
<comment type="catalytic activity">
    <reaction evidence="1 10">
        <text>4-hydroxy-4-methyl-2-oxoglutarate = 2 pyruvate</text>
        <dbReference type="Rhea" id="RHEA:22748"/>
        <dbReference type="ChEBI" id="CHEBI:15361"/>
        <dbReference type="ChEBI" id="CHEBI:58276"/>
        <dbReference type="EC" id="4.1.3.17"/>
    </reaction>
</comment>
<dbReference type="GO" id="GO:0046872">
    <property type="term" value="F:metal ion binding"/>
    <property type="evidence" value="ECO:0007669"/>
    <property type="project" value="UniProtKB-KW"/>
</dbReference>
<accession>A0A432V3K6</accession>
<keyword evidence="9" id="KW-0460">Magnesium</keyword>
<dbReference type="NCBIfam" id="TIGR01935">
    <property type="entry name" value="NOT-MenG"/>
    <property type="match status" value="1"/>
</dbReference>
<feature type="binding site" evidence="9">
    <location>
        <begin position="75"/>
        <end position="78"/>
    </location>
    <ligand>
        <name>substrate</name>
    </ligand>
</feature>
<sequence length="173" mass="18550">MQATTADLYDAHPQAVEVCDLQFRSFGRRMRFFGQCATLRTYENHLPILQALKANGTGRLLVVDGGGSLRVGLVGDRIAGIAVENNWAGIVIFGAIRDSTAVNQLDIGIKALGATARRGWKDTTEALEGPVEFGSVQFQPGSWIYADEDSVIVSPVELSLETPLVDETGATVA</sequence>
<dbReference type="GO" id="GO:0051252">
    <property type="term" value="P:regulation of RNA metabolic process"/>
    <property type="evidence" value="ECO:0007669"/>
    <property type="project" value="InterPro"/>
</dbReference>
<evidence type="ECO:0000256" key="6">
    <source>
        <dbReference type="ARBA" id="ARBA00023239"/>
    </source>
</evidence>
<comment type="subunit">
    <text evidence="4 10">Homotrimer.</text>
</comment>
<reference evidence="11 12" key="1">
    <citation type="submission" date="2018-11" db="EMBL/GenBank/DDBJ databases">
        <title>Pseudaminobacter arsenicus sp. nov., an arsenic-resistant bacterium isolated from arsenic-rich aquifers.</title>
        <authorList>
            <person name="Mu Y."/>
        </authorList>
    </citation>
    <scope>NUCLEOTIDE SEQUENCE [LARGE SCALE GENOMIC DNA]</scope>
    <source>
        <strain evidence="11 12">CB3</strain>
    </source>
</reference>
<comment type="similarity">
    <text evidence="3 10">Belongs to the class II aldolase/RraA-like family.</text>
</comment>
<proteinExistence type="inferred from homology"/>
<dbReference type="GO" id="GO:0008948">
    <property type="term" value="F:oxaloacetate decarboxylase activity"/>
    <property type="evidence" value="ECO:0007669"/>
    <property type="project" value="UniProtKB-EC"/>
</dbReference>
<evidence type="ECO:0000256" key="9">
    <source>
        <dbReference type="PIRSR" id="PIRSR605493-1"/>
    </source>
</evidence>
<dbReference type="InterPro" id="IPR005493">
    <property type="entry name" value="RraA/RraA-like"/>
</dbReference>
<evidence type="ECO:0000256" key="2">
    <source>
        <dbReference type="ARBA" id="ARBA00001968"/>
    </source>
</evidence>
<evidence type="ECO:0000256" key="5">
    <source>
        <dbReference type="ARBA" id="ARBA00022723"/>
    </source>
</evidence>
<comment type="cofactor">
    <cofactor evidence="2 10">
        <name>a divalent metal cation</name>
        <dbReference type="ChEBI" id="CHEBI:60240"/>
    </cofactor>
</comment>
<dbReference type="EMBL" id="RKST01000017">
    <property type="protein sequence ID" value="RUM96705.1"/>
    <property type="molecule type" value="Genomic_DNA"/>
</dbReference>
<protein>
    <recommendedName>
        <fullName evidence="10">4-hydroxy-4-methyl-2-oxoglutarate aldolase</fullName>
        <shortName evidence="10">HMG aldolase</shortName>
        <ecNumber evidence="10">4.1.1.112</ecNumber>
        <ecNumber evidence="10">4.1.3.17</ecNumber>
    </recommendedName>
    <alternativeName>
        <fullName evidence="10">Oxaloacetate decarboxylase</fullName>
    </alternativeName>
</protein>
<dbReference type="AlphaFoldDB" id="A0A432V3K6"/>
<comment type="caution">
    <text evidence="11">The sequence shown here is derived from an EMBL/GenBank/DDBJ whole genome shotgun (WGS) entry which is preliminary data.</text>
</comment>
<dbReference type="OrthoDB" id="9812532at2"/>
<evidence type="ECO:0000313" key="11">
    <source>
        <dbReference type="EMBL" id="RUM96705.1"/>
    </source>
</evidence>
<organism evidence="11 12">
    <name type="scientific">Borborobacter arsenicus</name>
    <dbReference type="NCBI Taxonomy" id="1851146"/>
    <lineage>
        <taxon>Bacteria</taxon>
        <taxon>Pseudomonadati</taxon>
        <taxon>Pseudomonadota</taxon>
        <taxon>Alphaproteobacteria</taxon>
        <taxon>Hyphomicrobiales</taxon>
        <taxon>Phyllobacteriaceae</taxon>
        <taxon>Borborobacter</taxon>
    </lineage>
</organism>
<dbReference type="EC" id="4.1.3.17" evidence="10"/>
<dbReference type="Pfam" id="PF03737">
    <property type="entry name" value="RraA-like"/>
    <property type="match status" value="1"/>
</dbReference>
<comment type="cofactor">
    <cofactor evidence="9">
        <name>Mg(2+)</name>
        <dbReference type="ChEBI" id="CHEBI:18420"/>
    </cofactor>
</comment>
<dbReference type="CDD" id="cd16841">
    <property type="entry name" value="RraA_family"/>
    <property type="match status" value="1"/>
</dbReference>
<evidence type="ECO:0000256" key="1">
    <source>
        <dbReference type="ARBA" id="ARBA00001342"/>
    </source>
</evidence>
<dbReference type="Gene3D" id="3.50.30.40">
    <property type="entry name" value="Ribonuclease E inhibitor RraA/RraA-like"/>
    <property type="match status" value="1"/>
</dbReference>
<keyword evidence="5 9" id="KW-0479">Metal-binding</keyword>
<evidence type="ECO:0000256" key="3">
    <source>
        <dbReference type="ARBA" id="ARBA00008621"/>
    </source>
</evidence>
<feature type="binding site" evidence="9">
    <location>
        <position position="98"/>
    </location>
    <ligand>
        <name>Mg(2+)</name>
        <dbReference type="ChEBI" id="CHEBI:18420"/>
    </ligand>
</feature>
<dbReference type="PANTHER" id="PTHR33254:SF4">
    <property type="entry name" value="4-HYDROXY-4-METHYL-2-OXOGLUTARATE ALDOLASE 3-RELATED"/>
    <property type="match status" value="1"/>
</dbReference>
<dbReference type="Proteomes" id="UP000281647">
    <property type="component" value="Unassembled WGS sequence"/>
</dbReference>
<dbReference type="GO" id="GO:0047443">
    <property type="term" value="F:4-hydroxy-4-methyl-2-oxoglutarate aldolase activity"/>
    <property type="evidence" value="ECO:0007669"/>
    <property type="project" value="UniProtKB-EC"/>
</dbReference>
<evidence type="ECO:0000256" key="4">
    <source>
        <dbReference type="ARBA" id="ARBA00011233"/>
    </source>
</evidence>
<name>A0A432V3K6_9HYPH</name>
<dbReference type="NCBIfam" id="NF006875">
    <property type="entry name" value="PRK09372.1"/>
    <property type="match status" value="1"/>
</dbReference>
<comment type="catalytic activity">
    <reaction evidence="8 10">
        <text>oxaloacetate + H(+) = pyruvate + CO2</text>
        <dbReference type="Rhea" id="RHEA:15641"/>
        <dbReference type="ChEBI" id="CHEBI:15361"/>
        <dbReference type="ChEBI" id="CHEBI:15378"/>
        <dbReference type="ChEBI" id="CHEBI:16452"/>
        <dbReference type="ChEBI" id="CHEBI:16526"/>
        <dbReference type="EC" id="4.1.1.112"/>
    </reaction>
</comment>